<evidence type="ECO:0000256" key="2">
    <source>
        <dbReference type="ARBA" id="ARBA00006966"/>
    </source>
</evidence>
<dbReference type="NCBIfam" id="NF041359">
    <property type="entry name" value="GntG_guanitoxin"/>
    <property type="match status" value="1"/>
</dbReference>
<evidence type="ECO:0000259" key="4">
    <source>
        <dbReference type="Pfam" id="PF01212"/>
    </source>
</evidence>
<dbReference type="InterPro" id="IPR015422">
    <property type="entry name" value="PyrdxlP-dep_Trfase_small"/>
</dbReference>
<keyword evidence="3" id="KW-0663">Pyridoxal phosphate</keyword>
<evidence type="ECO:0000313" key="5">
    <source>
        <dbReference type="EMBL" id="MFC7329834.1"/>
    </source>
</evidence>
<organism evidence="5 6">
    <name type="scientific">Marinactinospora rubrisoli</name>
    <dbReference type="NCBI Taxonomy" id="2715399"/>
    <lineage>
        <taxon>Bacteria</taxon>
        <taxon>Bacillati</taxon>
        <taxon>Actinomycetota</taxon>
        <taxon>Actinomycetes</taxon>
        <taxon>Streptosporangiales</taxon>
        <taxon>Nocardiopsidaceae</taxon>
        <taxon>Marinactinospora</taxon>
    </lineage>
</organism>
<dbReference type="Proteomes" id="UP001596540">
    <property type="component" value="Unassembled WGS sequence"/>
</dbReference>
<dbReference type="PANTHER" id="PTHR48097">
    <property type="entry name" value="L-THREONINE ALDOLASE-RELATED"/>
    <property type="match status" value="1"/>
</dbReference>
<protein>
    <submittedName>
        <fullName evidence="5">Threonine aldolase family protein</fullName>
    </submittedName>
</protein>
<dbReference type="InterPro" id="IPR015424">
    <property type="entry name" value="PyrdxlP-dep_Trfase"/>
</dbReference>
<evidence type="ECO:0000256" key="3">
    <source>
        <dbReference type="ARBA" id="ARBA00022898"/>
    </source>
</evidence>
<feature type="domain" description="Aromatic amino acid beta-eliminating lyase/threonine aldolase" evidence="4">
    <location>
        <begin position="3"/>
        <end position="281"/>
    </location>
</feature>
<evidence type="ECO:0000256" key="1">
    <source>
        <dbReference type="ARBA" id="ARBA00001933"/>
    </source>
</evidence>
<comment type="cofactor">
    <cofactor evidence="1">
        <name>pyridoxal 5'-phosphate</name>
        <dbReference type="ChEBI" id="CHEBI:597326"/>
    </cofactor>
</comment>
<dbReference type="InterPro" id="IPR015421">
    <property type="entry name" value="PyrdxlP-dep_Trfase_major"/>
</dbReference>
<dbReference type="EMBL" id="JBHTBH010000009">
    <property type="protein sequence ID" value="MFC7329834.1"/>
    <property type="molecule type" value="Genomic_DNA"/>
</dbReference>
<name>A0ABW2KIM3_9ACTN</name>
<dbReference type="PIRSF" id="PIRSF017617">
    <property type="entry name" value="Thr_aldolase"/>
    <property type="match status" value="1"/>
</dbReference>
<comment type="caution">
    <text evidence="5">The sequence shown here is derived from an EMBL/GenBank/DDBJ whole genome shotgun (WGS) entry which is preliminary data.</text>
</comment>
<dbReference type="InterPro" id="IPR023603">
    <property type="entry name" value="Low_specificity_L-TA-like"/>
</dbReference>
<evidence type="ECO:0000313" key="6">
    <source>
        <dbReference type="Proteomes" id="UP001596540"/>
    </source>
</evidence>
<proteinExistence type="inferred from homology"/>
<dbReference type="Gene3D" id="3.90.1150.10">
    <property type="entry name" value="Aspartate Aminotransferase, domain 1"/>
    <property type="match status" value="1"/>
</dbReference>
<dbReference type="SUPFAM" id="SSF53383">
    <property type="entry name" value="PLP-dependent transferases"/>
    <property type="match status" value="1"/>
</dbReference>
<keyword evidence="6" id="KW-1185">Reference proteome</keyword>
<dbReference type="PANTHER" id="PTHR48097:SF9">
    <property type="entry name" value="L-THREONINE ALDOLASE"/>
    <property type="match status" value="1"/>
</dbReference>
<dbReference type="Gene3D" id="3.40.640.10">
    <property type="entry name" value="Type I PLP-dependent aspartate aminotransferase-like (Major domain)"/>
    <property type="match status" value="1"/>
</dbReference>
<reference evidence="6" key="1">
    <citation type="journal article" date="2019" name="Int. J. Syst. Evol. Microbiol.">
        <title>The Global Catalogue of Microorganisms (GCM) 10K type strain sequencing project: providing services to taxonomists for standard genome sequencing and annotation.</title>
        <authorList>
            <consortium name="The Broad Institute Genomics Platform"/>
            <consortium name="The Broad Institute Genome Sequencing Center for Infectious Disease"/>
            <person name="Wu L."/>
            <person name="Ma J."/>
        </authorList>
    </citation>
    <scope>NUCLEOTIDE SEQUENCE [LARGE SCALE GENOMIC DNA]</scope>
    <source>
        <strain evidence="6">CGMCC 4.7382</strain>
    </source>
</reference>
<accession>A0ABW2KIM3</accession>
<comment type="similarity">
    <text evidence="2">Belongs to the threonine aldolase family.</text>
</comment>
<dbReference type="RefSeq" id="WP_379872485.1">
    <property type="nucleotide sequence ID" value="NZ_JBHTBH010000009.1"/>
</dbReference>
<dbReference type="Pfam" id="PF01212">
    <property type="entry name" value="Beta_elim_lyase"/>
    <property type="match status" value="1"/>
</dbReference>
<dbReference type="InterPro" id="IPR001597">
    <property type="entry name" value="ArAA_b-elim_lyase/Thr_aldolase"/>
</dbReference>
<gene>
    <name evidence="5" type="ORF">ACFQRF_19045</name>
</gene>
<sequence length="337" mass="35491">MIDLRSDTVTRPSREMRRAMAEAEVGDDVFGEDPTVRALEEETAAALGREAALYVPSGHMANQLGVFVSAASGDEIWAHERSHVVGNEQGALAVLSRVLPRTYGGDHGYPGQELLDAWAAGVDDIHRARPRLLCLENTFTGRVVPRAEQRRVAGFAHAHGMRVHLDGARLWNAAVALGVSPEQAAEGADTVAVCFSKGLGAPVGSALAGDAEAIARARRARKMLGAGMRQAGIIAAGALYALRHNVARLAEDHARAERLAAGLSELPGLAAVARTNMVLVTTEPGAAERRAAEFRAAGVAALPLGADRIRMVVHLDIADADIDEALRRIGTVVRAGG</sequence>